<dbReference type="Pfam" id="PF07494">
    <property type="entry name" value="Reg_prop"/>
    <property type="match status" value="4"/>
</dbReference>
<protein>
    <recommendedName>
        <fullName evidence="4">Two component regulator propeller</fullName>
    </recommendedName>
</protein>
<dbReference type="InterPro" id="IPR011110">
    <property type="entry name" value="Reg_prop"/>
</dbReference>
<dbReference type="PANTHER" id="PTHR43547:SF2">
    <property type="entry name" value="HYBRID SIGNAL TRANSDUCTION HISTIDINE KINASE C"/>
    <property type="match status" value="1"/>
</dbReference>
<evidence type="ECO:0008006" key="4">
    <source>
        <dbReference type="Google" id="ProtNLM"/>
    </source>
</evidence>
<dbReference type="PROSITE" id="PS51257">
    <property type="entry name" value="PROKAR_LIPOPROTEIN"/>
    <property type="match status" value="1"/>
</dbReference>
<dbReference type="InterPro" id="IPR015943">
    <property type="entry name" value="WD40/YVTN_repeat-like_dom_sf"/>
</dbReference>
<name>A0A506PQA3_9FLAO</name>
<organism evidence="2 3">
    <name type="scientific">Paucihalobacter ruber</name>
    <dbReference type="NCBI Taxonomy" id="2567861"/>
    <lineage>
        <taxon>Bacteria</taxon>
        <taxon>Pseudomonadati</taxon>
        <taxon>Bacteroidota</taxon>
        <taxon>Flavobacteriia</taxon>
        <taxon>Flavobacteriales</taxon>
        <taxon>Flavobacteriaceae</taxon>
        <taxon>Paucihalobacter</taxon>
    </lineage>
</organism>
<comment type="caution">
    <text evidence="2">The sequence shown here is derived from an EMBL/GenBank/DDBJ whole genome shotgun (WGS) entry which is preliminary data.</text>
</comment>
<dbReference type="PANTHER" id="PTHR43547">
    <property type="entry name" value="TWO-COMPONENT HISTIDINE KINASE"/>
    <property type="match status" value="1"/>
</dbReference>
<dbReference type="SUPFAM" id="SSF63829">
    <property type="entry name" value="Calcium-dependent phosphotriesterase"/>
    <property type="match status" value="2"/>
</dbReference>
<dbReference type="EMBL" id="VHIQ01000001">
    <property type="protein sequence ID" value="TPV35417.1"/>
    <property type="molecule type" value="Genomic_DNA"/>
</dbReference>
<gene>
    <name evidence="2" type="ORF">FJ651_00415</name>
</gene>
<proteinExistence type="predicted"/>
<dbReference type="Proteomes" id="UP000317332">
    <property type="component" value="Unassembled WGS sequence"/>
</dbReference>
<dbReference type="RefSeq" id="WP_140988426.1">
    <property type="nucleotide sequence ID" value="NZ_VHIQ01000001.1"/>
</dbReference>
<evidence type="ECO:0000313" key="3">
    <source>
        <dbReference type="Proteomes" id="UP000317332"/>
    </source>
</evidence>
<accession>A0A506PQA3</accession>
<dbReference type="AlphaFoldDB" id="A0A506PQA3"/>
<dbReference type="OrthoDB" id="799853at2"/>
<keyword evidence="3" id="KW-1185">Reference proteome</keyword>
<evidence type="ECO:0000313" key="2">
    <source>
        <dbReference type="EMBL" id="TPV35417.1"/>
    </source>
</evidence>
<keyword evidence="1" id="KW-0597">Phosphoprotein</keyword>
<reference evidence="2 3" key="1">
    <citation type="submission" date="2019-06" db="EMBL/GenBank/DDBJ databases">
        <title>Flavobacteriaceae Paucihalobacterium erythroidium CWB-1, complete genome.</title>
        <authorList>
            <person name="Wu S."/>
        </authorList>
    </citation>
    <scope>NUCLEOTIDE SEQUENCE [LARGE SCALE GENOMIC DNA]</scope>
    <source>
        <strain evidence="2 3">CWB-1</strain>
    </source>
</reference>
<evidence type="ECO:0000256" key="1">
    <source>
        <dbReference type="ARBA" id="ARBA00022553"/>
    </source>
</evidence>
<dbReference type="Gene3D" id="2.130.10.10">
    <property type="entry name" value="YVTN repeat-like/Quinoprotein amine dehydrogenase"/>
    <property type="match status" value="2"/>
</dbReference>
<sequence length="357" mass="40281">MMKRIFLTIIIHTFLLQSCSEQTKKIDLQNKTSESEIEKINTVTSNTFNISPFTNGNDQINQVVRVVFQDSKGHIWFGTENGAFKLKDNLLTHIESIRSELGKDVTIKDITEDKDGTIWLGHTDGITSVAGEKVTNYYESDGLINNDVWCITADTEGNIWIGTIAGVCVFDKKNFVNFELPEGIRDTTVGVSSTKMVHNILEDTKGNLWITSNAGLFSYSNNKLTHVSKELGINTNFVNMLFEDRTGGLWISSKGGLYYLKDHVAKNIINKNIEIGKGIGSIAEDKDGTIWFVVNQHFLYTYNGKDLTEFQKSEENKGPVVFQIYKDQDQRLWFVGFGGAYRLENGKFLNITKNGPW</sequence>
<dbReference type="GO" id="GO:0000155">
    <property type="term" value="F:phosphorelay sensor kinase activity"/>
    <property type="evidence" value="ECO:0007669"/>
    <property type="project" value="TreeGrafter"/>
</dbReference>